<evidence type="ECO:0000313" key="2">
    <source>
        <dbReference type="Proteomes" id="UP000688947"/>
    </source>
</evidence>
<dbReference type="EMBL" id="JAENGZ010000655">
    <property type="protein sequence ID" value="KAG6955707.1"/>
    <property type="molecule type" value="Genomic_DNA"/>
</dbReference>
<name>A0A8T1U8A7_9STRA</name>
<sequence>MVWQGNVDYTPLSSPVGCRYNLRACTLCRQHISTISTARRAQVWINGSAGRRHLDTSRPCSTSGLGIAETKPSRSRLEYITWAKNFRW</sequence>
<reference evidence="1" key="1">
    <citation type="submission" date="2021-01" db="EMBL/GenBank/DDBJ databases">
        <title>Phytophthora aleatoria, a newly-described species from Pinus radiata is distinct from Phytophthora cactorum isolates based on comparative genomics.</title>
        <authorList>
            <person name="Mcdougal R."/>
            <person name="Panda P."/>
            <person name="Williams N."/>
            <person name="Studholme D.J."/>
        </authorList>
    </citation>
    <scope>NUCLEOTIDE SEQUENCE</scope>
    <source>
        <strain evidence="1">NZFS 3830</strain>
    </source>
</reference>
<proteinExistence type="predicted"/>
<organism evidence="1 2">
    <name type="scientific">Phytophthora cactorum</name>
    <dbReference type="NCBI Taxonomy" id="29920"/>
    <lineage>
        <taxon>Eukaryota</taxon>
        <taxon>Sar</taxon>
        <taxon>Stramenopiles</taxon>
        <taxon>Oomycota</taxon>
        <taxon>Peronosporomycetes</taxon>
        <taxon>Peronosporales</taxon>
        <taxon>Peronosporaceae</taxon>
        <taxon>Phytophthora</taxon>
    </lineage>
</organism>
<gene>
    <name evidence="1" type="ORF">JG687_00011023</name>
</gene>
<accession>A0A8T1U8A7</accession>
<dbReference type="AlphaFoldDB" id="A0A8T1U8A7"/>
<comment type="caution">
    <text evidence="1">The sequence shown here is derived from an EMBL/GenBank/DDBJ whole genome shotgun (WGS) entry which is preliminary data.</text>
</comment>
<evidence type="ECO:0000313" key="1">
    <source>
        <dbReference type="EMBL" id="KAG6955707.1"/>
    </source>
</evidence>
<dbReference type="Proteomes" id="UP000688947">
    <property type="component" value="Unassembled WGS sequence"/>
</dbReference>
<protein>
    <submittedName>
        <fullName evidence="1">Uncharacterized protein</fullName>
    </submittedName>
</protein>